<dbReference type="Gene3D" id="1.25.40.10">
    <property type="entry name" value="Tetratricopeptide repeat domain"/>
    <property type="match status" value="1"/>
</dbReference>
<dbReference type="InterPro" id="IPR027417">
    <property type="entry name" value="P-loop_NTPase"/>
</dbReference>
<proteinExistence type="predicted"/>
<protein>
    <recommendedName>
        <fullName evidence="1">Novel STAND NTPase 1 domain-containing protein</fullName>
    </recommendedName>
</protein>
<evidence type="ECO:0000259" key="1">
    <source>
        <dbReference type="Pfam" id="PF20703"/>
    </source>
</evidence>
<dbReference type="Gene3D" id="3.40.50.300">
    <property type="entry name" value="P-loop containing nucleotide triphosphate hydrolases"/>
    <property type="match status" value="1"/>
</dbReference>
<dbReference type="InterPro" id="IPR049052">
    <property type="entry name" value="nSTAND1"/>
</dbReference>
<accession>A0A7C3PI99</accession>
<evidence type="ECO:0000313" key="2">
    <source>
        <dbReference type="EMBL" id="HFM98680.1"/>
    </source>
</evidence>
<reference evidence="2" key="1">
    <citation type="journal article" date="2020" name="mSystems">
        <title>Genome- and Community-Level Interaction Insights into Carbon Utilization and Element Cycling Functions of Hydrothermarchaeota in Hydrothermal Sediment.</title>
        <authorList>
            <person name="Zhou Z."/>
            <person name="Liu Y."/>
            <person name="Xu W."/>
            <person name="Pan J."/>
            <person name="Luo Z.H."/>
            <person name="Li M."/>
        </authorList>
    </citation>
    <scope>NUCLEOTIDE SEQUENCE [LARGE SCALE GENOMIC DNA]</scope>
    <source>
        <strain evidence="2">SpSt-418</strain>
    </source>
</reference>
<organism evidence="2">
    <name type="scientific">Oscillatoriales cyanobacterium SpSt-418</name>
    <dbReference type="NCBI Taxonomy" id="2282169"/>
    <lineage>
        <taxon>Bacteria</taxon>
        <taxon>Bacillati</taxon>
        <taxon>Cyanobacteriota</taxon>
        <taxon>Cyanophyceae</taxon>
        <taxon>Oscillatoriophycideae</taxon>
        <taxon>Oscillatoriales</taxon>
    </lineage>
</organism>
<dbReference type="Pfam" id="PF20703">
    <property type="entry name" value="nSTAND1"/>
    <property type="match status" value="1"/>
</dbReference>
<dbReference type="SUPFAM" id="SSF52540">
    <property type="entry name" value="P-loop containing nucleoside triphosphate hydrolases"/>
    <property type="match status" value="1"/>
</dbReference>
<dbReference type="AlphaFoldDB" id="A0A7C3PI99"/>
<dbReference type="InterPro" id="IPR011990">
    <property type="entry name" value="TPR-like_helical_dom_sf"/>
</dbReference>
<feature type="domain" description="Novel STAND NTPase 1" evidence="1">
    <location>
        <begin position="588"/>
        <end position="952"/>
    </location>
</feature>
<comment type="caution">
    <text evidence="2">The sequence shown here is derived from an EMBL/GenBank/DDBJ whole genome shotgun (WGS) entry which is preliminary data.</text>
</comment>
<name>A0A7C3PI99_9CYAN</name>
<dbReference type="EMBL" id="DSRU01000193">
    <property type="protein sequence ID" value="HFM98680.1"/>
    <property type="molecule type" value="Genomic_DNA"/>
</dbReference>
<gene>
    <name evidence="2" type="ORF">ENR64_13180</name>
</gene>
<sequence>MERPSSPDPIIALNERSLNTLIRTLQFSRGEFSLILARCNYVSLRSQIVQQLQERCPFPITTVTLPESAKTLLTSIRVALNGEGMEQGIEVGTLSCENLGDDFTPVRPEALMVFGLEAVHALDALLNSTNQVREEFRKRFPFPVVLWVNDHILARLIQQAADFKNWASVSIRFEMMHDELIRFLKNHTDRLFAAILNAGDEQTFGTWLIAPTPNLLRLPELEFAINDIQNGSEIVDPTLGASLDFLRGQLAHAQGQLESAQTYYEKSLAHWLQESTKPESEPSSESAPPLKETAPKLIAEANTCTVPAIPAHPSYLERAACVYFYLGLAWRSHAVFQRTHRIFSYRQAEAYFHQSLDLFERENRQDLVARFIISRLEVIQKLANSVKAPRRDWWRELEILANNALKLHHLYIDPIRQARDHGFLAEVMLMRLEWAHAKHHAEASLRILEKMEADANDYDLLHPNLETSLEIANTYHRSWYLLLLAKAEKGLGNLENAIAHLEAASQQAYPQPDPPLYIRILDTLRDFYYQQKRYLEAFQIKQYQRTIERQFGFRAFVGALRLEPQAIAGLPLTFDTQELLAQEIAASGRQQDVDRLIARLGREDLKLTVIHGHSGVGKSSILNAGLIPLLKERLIGERTALSSLCDRYRDWQTALRTTLVSLESVSLEPNQLSPEANNHPPNPSPEEIIASLTPLLDTLRSLTAQNYLPVLIFDQFEEFFFVQETLAQRRPFYEFLRECLDLDYVKIILSVREDYLHYLLEFQRLARQDGLELDAIADILGKSVRYPLSDFSPEDAKTVITSLTNQSQFYLEPDLIDELVRDLARETGEVRPIELQVVGAELQAEGIDTLEEYRQKGPKQRLVQRSVEAVVHDCGVENELVARTVLFSLTNDKNTRPLKTREDLETDLVDLGLTHELNKLDLVLTVLVGSGLVFQFPDNPDDYYQLVHDYLVSFIRDHCRPKEAESSQAEED</sequence>